<dbReference type="SUPFAM" id="SSF49503">
    <property type="entry name" value="Cupredoxins"/>
    <property type="match status" value="3"/>
</dbReference>
<feature type="domain" description="Plastocyanin-like" evidence="3">
    <location>
        <begin position="266"/>
        <end position="369"/>
    </location>
</feature>
<dbReference type="PANTHER" id="PTHR11709">
    <property type="entry name" value="MULTI-COPPER OXIDASE"/>
    <property type="match status" value="1"/>
</dbReference>
<dbReference type="PROSITE" id="PS00080">
    <property type="entry name" value="MULTICOPPER_OXIDASE2"/>
    <property type="match status" value="1"/>
</dbReference>
<dbReference type="EMBL" id="OGTW02000054">
    <property type="protein sequence ID" value="SPS11393.1"/>
    <property type="molecule type" value="Genomic_DNA"/>
</dbReference>
<evidence type="ECO:0000259" key="5">
    <source>
        <dbReference type="Pfam" id="PF07732"/>
    </source>
</evidence>
<name>A0A2X0RKH2_9LACT</name>
<keyword evidence="1" id="KW-0479">Metal-binding</keyword>
<dbReference type="RefSeq" id="WP_017865324.1">
    <property type="nucleotide sequence ID" value="NZ_CP157289.1"/>
</dbReference>
<dbReference type="InterPro" id="IPR008972">
    <property type="entry name" value="Cupredoxin"/>
</dbReference>
<evidence type="ECO:0000259" key="4">
    <source>
        <dbReference type="Pfam" id="PF07731"/>
    </source>
</evidence>
<protein>
    <submittedName>
        <fullName evidence="7">Multicopper oxidase mco</fullName>
    </submittedName>
</protein>
<proteinExistence type="predicted"/>
<dbReference type="Gene3D" id="2.60.40.420">
    <property type="entry name" value="Cupredoxins - blue copper proteins"/>
    <property type="match status" value="3"/>
</dbReference>
<dbReference type="GO" id="GO:0016491">
    <property type="term" value="F:oxidoreductase activity"/>
    <property type="evidence" value="ECO:0007669"/>
    <property type="project" value="UniProtKB-KW"/>
</dbReference>
<evidence type="ECO:0000313" key="7">
    <source>
        <dbReference type="EMBL" id="SPS11393.1"/>
    </source>
</evidence>
<reference evidence="6" key="1">
    <citation type="submission" date="2018-01" db="EMBL/GenBank/DDBJ databases">
        <authorList>
            <person name="Gaut B.S."/>
            <person name="Morton B.R."/>
            <person name="Clegg M.T."/>
            <person name="Duvall M.R."/>
        </authorList>
    </citation>
    <scope>NUCLEOTIDE SEQUENCE</scope>
    <source>
        <strain evidence="6">Lactococcus lactis</strain>
    </source>
</reference>
<evidence type="ECO:0000259" key="3">
    <source>
        <dbReference type="Pfam" id="PF00394"/>
    </source>
</evidence>
<dbReference type="Pfam" id="PF07731">
    <property type="entry name" value="Cu-oxidase_2"/>
    <property type="match status" value="1"/>
</dbReference>
<dbReference type="Proteomes" id="UP000279235">
    <property type="component" value="Unassembled WGS sequence"/>
</dbReference>
<accession>A0A2X0RKH2</accession>
<reference evidence="8" key="3">
    <citation type="submission" date="2018-05" db="EMBL/GenBank/DDBJ databases">
        <authorList>
            <person name="Duru I."/>
        </authorList>
    </citation>
    <scope>NUCLEOTIDE SEQUENCE [LARGE SCALE GENOMIC DNA]</scope>
</reference>
<dbReference type="Pfam" id="PF00394">
    <property type="entry name" value="Cu-oxidase"/>
    <property type="match status" value="1"/>
</dbReference>
<reference evidence="7" key="2">
    <citation type="submission" date="2018-05" db="EMBL/GenBank/DDBJ databases">
        <authorList>
            <person name="Lanie J.A."/>
            <person name="Ng W.-L."/>
            <person name="Kazmierczak K.M."/>
            <person name="Andrzejewski T.M."/>
            <person name="Davidsen T.M."/>
            <person name="Wayne K.J."/>
            <person name="Tettelin H."/>
            <person name="Glass J.I."/>
            <person name="Rusch D."/>
            <person name="Podicherti R."/>
            <person name="Tsui H.-C.T."/>
            <person name="Winkler M.E."/>
        </authorList>
    </citation>
    <scope>NUCLEOTIDE SEQUENCE</scope>
    <source>
        <strain evidence="7">Lactococcus lactis</strain>
    </source>
</reference>
<dbReference type="InterPro" id="IPR001117">
    <property type="entry name" value="Cu-oxidase_2nd"/>
</dbReference>
<dbReference type="InterPro" id="IPR011707">
    <property type="entry name" value="Cu-oxidase-like_N"/>
</dbReference>
<dbReference type="CDD" id="cd04207">
    <property type="entry name" value="CuRO_3_LCC_like"/>
    <property type="match status" value="1"/>
</dbReference>
<feature type="domain" description="Plastocyanin-like" evidence="4">
    <location>
        <begin position="409"/>
        <end position="532"/>
    </location>
</feature>
<dbReference type="PROSITE" id="PS00079">
    <property type="entry name" value="MULTICOPPER_OXIDASE1"/>
    <property type="match status" value="1"/>
</dbReference>
<dbReference type="InterPro" id="IPR045087">
    <property type="entry name" value="Cu-oxidase_fam"/>
</dbReference>
<sequence length="532" mass="59843">MIKKEVLLVLSFNKIYIPISISWTNFPLKLNVPFLHNIGVKINVIFPSRMIKPILVYIEQKNEIKGEKMKLKKKVYMGVFVLATTSLLASCSSGSSSIDNQQQLKDDSYNITSKKSSTNVKVNIISTISEIAGKKETHYQYTDESKNSYLAGVPIVLDKGKEATIKVSNNSSTTTNIHWHGLSIPNNQDGPDITLKKKEKNTFKFTPKESGTFWVHSHYRPVENQVTKGMYAPVIVRTEADKSYDLDEIMMLGDTLENNDQNSKMSGMNMDDMDMSESDSISDTINGKKVAPNLELGGGQIGKLRFVNASANNFKTVKFPFKVRVIAKDGYNLEEPYEVRNFKIAPGQRLDVEVALIGKDNKTYTIKDGNAKVKIKYKGNNKTKAISPFVPLKTDNLAKYVLDKSPDISMRLTEEMEMNTSGMKMKEMINGEVFPDTGTFNVKVGQMYKVQFENADTMAGMSHPMHIHGAHFQVVEKNGQPTNDTTWYDTYPMDQGVKTDIAIKFDEPGVWMVHCHILNHEDNGMMASFTVK</sequence>
<evidence type="ECO:0000256" key="2">
    <source>
        <dbReference type="ARBA" id="ARBA00023002"/>
    </source>
</evidence>
<dbReference type="InterPro" id="IPR002355">
    <property type="entry name" value="Cu_oxidase_Cu_BS"/>
</dbReference>
<dbReference type="AlphaFoldDB" id="A0A2X0RKH2"/>
<gene>
    <name evidence="7" type="primary">mco</name>
    <name evidence="7" type="ORF">AMHIJAGA_01327</name>
</gene>
<dbReference type="InterPro" id="IPR033138">
    <property type="entry name" value="Cu_oxidase_CS"/>
</dbReference>
<dbReference type="InterPro" id="IPR011706">
    <property type="entry name" value="Cu-oxidase_C"/>
</dbReference>
<organism evidence="7 8">
    <name type="scientific">Lactococcus lactis</name>
    <dbReference type="NCBI Taxonomy" id="1358"/>
    <lineage>
        <taxon>Bacteria</taxon>
        <taxon>Bacillati</taxon>
        <taxon>Bacillota</taxon>
        <taxon>Bacilli</taxon>
        <taxon>Lactobacillales</taxon>
        <taxon>Streptococcaceae</taxon>
        <taxon>Lactococcus</taxon>
    </lineage>
</organism>
<feature type="domain" description="Plastocyanin-like" evidence="5">
    <location>
        <begin position="147"/>
        <end position="239"/>
    </location>
</feature>
<evidence type="ECO:0000313" key="8">
    <source>
        <dbReference type="Proteomes" id="UP000279235"/>
    </source>
</evidence>
<keyword evidence="2" id="KW-0560">Oxidoreductase</keyword>
<evidence type="ECO:0000313" key="6">
    <source>
        <dbReference type="EMBL" id="SPB25678.1"/>
    </source>
</evidence>
<dbReference type="GO" id="GO:0005507">
    <property type="term" value="F:copper ion binding"/>
    <property type="evidence" value="ECO:0007669"/>
    <property type="project" value="InterPro"/>
</dbReference>
<dbReference type="Pfam" id="PF07732">
    <property type="entry name" value="Cu-oxidase_3"/>
    <property type="match status" value="1"/>
</dbReference>
<evidence type="ECO:0000256" key="1">
    <source>
        <dbReference type="ARBA" id="ARBA00022723"/>
    </source>
</evidence>
<dbReference type="EMBL" id="OGTW01000054">
    <property type="protein sequence ID" value="SPB25678.1"/>
    <property type="molecule type" value="Genomic_DNA"/>
</dbReference>